<name>A0A177CFD8_9PLEO</name>
<accession>A0A177CFD8</accession>
<organism evidence="2 3">
    <name type="scientific">Paraphaeosphaeria sporulosa</name>
    <dbReference type="NCBI Taxonomy" id="1460663"/>
    <lineage>
        <taxon>Eukaryota</taxon>
        <taxon>Fungi</taxon>
        <taxon>Dikarya</taxon>
        <taxon>Ascomycota</taxon>
        <taxon>Pezizomycotina</taxon>
        <taxon>Dothideomycetes</taxon>
        <taxon>Pleosporomycetidae</taxon>
        <taxon>Pleosporales</taxon>
        <taxon>Massarineae</taxon>
        <taxon>Didymosphaeriaceae</taxon>
        <taxon>Paraphaeosphaeria</taxon>
    </lineage>
</organism>
<reference evidence="2 3" key="1">
    <citation type="submission" date="2016-05" db="EMBL/GenBank/DDBJ databases">
        <title>Comparative analysis of secretome profiles of manganese(II)-oxidizing ascomycete fungi.</title>
        <authorList>
            <consortium name="DOE Joint Genome Institute"/>
            <person name="Zeiner C.A."/>
            <person name="Purvine S.O."/>
            <person name="Zink E.M."/>
            <person name="Wu S."/>
            <person name="Pasa-Tolic L."/>
            <person name="Chaput D.L."/>
            <person name="Haridas S."/>
            <person name="Grigoriev I.V."/>
            <person name="Santelli C.M."/>
            <person name="Hansel C.M."/>
        </authorList>
    </citation>
    <scope>NUCLEOTIDE SEQUENCE [LARGE SCALE GENOMIC DNA]</scope>
    <source>
        <strain evidence="2 3">AP3s5-JAC2a</strain>
    </source>
</reference>
<dbReference type="RefSeq" id="XP_018036679.1">
    <property type="nucleotide sequence ID" value="XM_018187330.1"/>
</dbReference>
<dbReference type="EMBL" id="KV441552">
    <property type="protein sequence ID" value="OAG06314.1"/>
    <property type="molecule type" value="Genomic_DNA"/>
</dbReference>
<keyword evidence="3" id="KW-1185">Reference proteome</keyword>
<gene>
    <name evidence="2" type="ORF">CC84DRAFT_760532</name>
</gene>
<dbReference type="Gene3D" id="1.20.1280.50">
    <property type="match status" value="1"/>
</dbReference>
<dbReference type="Proteomes" id="UP000077069">
    <property type="component" value="Unassembled WGS sequence"/>
</dbReference>
<protein>
    <submittedName>
        <fullName evidence="2">Uncharacterized protein</fullName>
    </submittedName>
</protein>
<proteinExistence type="predicted"/>
<sequence>MLAMGTALSKDPARTPRAKLSLSSKKKRKIGNVSSTIARQSITWPKRIETGLEEIDQSLLELSLNSGADKRAQRCHWNKLPTELKLHVFSFLGIVMGDPVRHPATTGSRYHLETLRFRLVNKEFRTLYRDVWYKSNTFVVAPIWINPLEEDRPIFVYPAARNGHFIRKLQVELTLDWGHDGLEMLRCQTTDWCRLFRPRPHVSAFQDEHDKRDDKDDLGFDMNGGGYTRHCACGESCSLGTSTTDWQNHFQSLDELKISLRVTGFDGCSEGCTQSAHELIQMFTNSVRRLMIASEIIVSAKNVDVRVHCDCERVAAFVQSLVEGKIKKRCS</sequence>
<evidence type="ECO:0000313" key="2">
    <source>
        <dbReference type="EMBL" id="OAG06314.1"/>
    </source>
</evidence>
<feature type="region of interest" description="Disordered" evidence="1">
    <location>
        <begin position="1"/>
        <end position="27"/>
    </location>
</feature>
<dbReference type="AlphaFoldDB" id="A0A177CFD8"/>
<dbReference type="GeneID" id="28770816"/>
<dbReference type="OrthoDB" id="3762345at2759"/>
<dbReference type="InParanoid" id="A0A177CFD8"/>
<evidence type="ECO:0000313" key="3">
    <source>
        <dbReference type="Proteomes" id="UP000077069"/>
    </source>
</evidence>
<evidence type="ECO:0000256" key="1">
    <source>
        <dbReference type="SAM" id="MobiDB-lite"/>
    </source>
</evidence>